<reference evidence="2 3" key="1">
    <citation type="submission" date="2023-06" db="EMBL/GenBank/DDBJ databases">
        <title>Complete Genome Sequence of Flavobacterium keumense K3R-10.</title>
        <authorList>
            <person name="Jeong H."/>
            <person name="Jhang S.Y."/>
            <person name="Kim J.N."/>
        </authorList>
    </citation>
    <scope>NUCLEOTIDE SEQUENCE [LARGE SCALE GENOMIC DNA]</scope>
    <source>
        <strain evidence="2 3">K3R-10</strain>
    </source>
</reference>
<gene>
    <name evidence="2" type="ORF">MG292_04940</name>
</gene>
<evidence type="ECO:0000313" key="2">
    <source>
        <dbReference type="EMBL" id="WGK95580.1"/>
    </source>
</evidence>
<dbReference type="Proteomes" id="UP001232117">
    <property type="component" value="Chromosome"/>
</dbReference>
<sequence length="152" mass="17426">MKKLVLKSLLAILCTVIMSAQKKTMDVSSIKIGQISGKYSKVVDLEKNDTLSYVYLGFQNFKYRTISDTRSVFFAKQEDLKSFVDDLKVALPEIGSKQNIDWKRQLYGISVFDFSNNLYLFERPSKGDGHTIISKKELEKLISWLETIQIGK</sequence>
<keyword evidence="3" id="KW-1185">Reference proteome</keyword>
<keyword evidence="1" id="KW-0732">Signal</keyword>
<feature type="chain" id="PRO_5045466238" evidence="1">
    <location>
        <begin position="23"/>
        <end position="152"/>
    </location>
</feature>
<feature type="signal peptide" evidence="1">
    <location>
        <begin position="1"/>
        <end position="22"/>
    </location>
</feature>
<evidence type="ECO:0000256" key="1">
    <source>
        <dbReference type="SAM" id="SignalP"/>
    </source>
</evidence>
<dbReference type="EMBL" id="CP092332">
    <property type="protein sequence ID" value="WGK95580.1"/>
    <property type="molecule type" value="Genomic_DNA"/>
</dbReference>
<name>A0ABY8N7F3_9FLAO</name>
<protein>
    <submittedName>
        <fullName evidence="2">Uncharacterized protein</fullName>
    </submittedName>
</protein>
<organism evidence="2 3">
    <name type="scientific">Flavobacterium keumense</name>
    <dbReference type="NCBI Taxonomy" id="1306518"/>
    <lineage>
        <taxon>Bacteria</taxon>
        <taxon>Pseudomonadati</taxon>
        <taxon>Bacteroidota</taxon>
        <taxon>Flavobacteriia</taxon>
        <taxon>Flavobacteriales</taxon>
        <taxon>Flavobacteriaceae</taxon>
        <taxon>Flavobacterium</taxon>
    </lineage>
</organism>
<accession>A0ABY8N7F3</accession>
<dbReference type="RefSeq" id="WP_264533816.1">
    <property type="nucleotide sequence ID" value="NZ_CP092332.1"/>
</dbReference>
<evidence type="ECO:0000313" key="3">
    <source>
        <dbReference type="Proteomes" id="UP001232117"/>
    </source>
</evidence>
<proteinExistence type="predicted"/>